<proteinExistence type="predicted"/>
<accession>U5DIF1</accession>
<dbReference type="STRING" id="582515.KR51_00029110"/>
<dbReference type="Proteomes" id="UP000016960">
    <property type="component" value="Unassembled WGS sequence"/>
</dbReference>
<dbReference type="eggNOG" id="ENOG503316V">
    <property type="taxonomic scope" value="Bacteria"/>
</dbReference>
<dbReference type="AlphaFoldDB" id="U5DIF1"/>
<keyword evidence="1" id="KW-0472">Membrane</keyword>
<keyword evidence="1" id="KW-1133">Transmembrane helix</keyword>
<comment type="caution">
    <text evidence="2">The sequence shown here is derived from an EMBL/GenBank/DDBJ whole genome shotgun (WGS) entry which is preliminary data.</text>
</comment>
<organism evidence="2 3">
    <name type="scientific">Rubidibacter lacunae KORDI 51-2</name>
    <dbReference type="NCBI Taxonomy" id="582515"/>
    <lineage>
        <taxon>Bacteria</taxon>
        <taxon>Bacillati</taxon>
        <taxon>Cyanobacteriota</taxon>
        <taxon>Cyanophyceae</taxon>
        <taxon>Oscillatoriophycideae</taxon>
        <taxon>Chroococcales</taxon>
        <taxon>Aphanothecaceae</taxon>
        <taxon>Rubidibacter</taxon>
    </lineage>
</organism>
<keyword evidence="1" id="KW-0812">Transmembrane</keyword>
<dbReference type="OrthoDB" id="582745at2"/>
<evidence type="ECO:0000313" key="3">
    <source>
        <dbReference type="Proteomes" id="UP000016960"/>
    </source>
</evidence>
<name>U5DIF1_9CHRO</name>
<gene>
    <name evidence="2" type="ORF">KR51_00029110</name>
</gene>
<reference evidence="2 3" key="1">
    <citation type="submission" date="2013-05" db="EMBL/GenBank/DDBJ databases">
        <title>Draft genome sequence of Rubidibacter lacunae KORDI 51-2.</title>
        <authorList>
            <person name="Choi D.H."/>
            <person name="Noh J.H."/>
            <person name="Kwon K.-K."/>
            <person name="Lee J.-H."/>
            <person name="Ryu J.-Y."/>
        </authorList>
    </citation>
    <scope>NUCLEOTIDE SEQUENCE [LARGE SCALE GENOMIC DNA]</scope>
    <source>
        <strain evidence="2 3">KORDI 51-2</strain>
    </source>
</reference>
<protein>
    <submittedName>
        <fullName evidence="2">Uncharacterized protein</fullName>
    </submittedName>
</protein>
<keyword evidence="3" id="KW-1185">Reference proteome</keyword>
<evidence type="ECO:0000256" key="1">
    <source>
        <dbReference type="SAM" id="Phobius"/>
    </source>
</evidence>
<feature type="transmembrane region" description="Helical" evidence="1">
    <location>
        <begin position="40"/>
        <end position="60"/>
    </location>
</feature>
<evidence type="ECO:0000313" key="2">
    <source>
        <dbReference type="EMBL" id="ERN40374.1"/>
    </source>
</evidence>
<dbReference type="InParanoid" id="U5DIF1"/>
<dbReference type="EMBL" id="ASSJ01000076">
    <property type="protein sequence ID" value="ERN40374.1"/>
    <property type="molecule type" value="Genomic_DNA"/>
</dbReference>
<sequence length="74" mass="8295">MLPLMPIVLLILAFGSTLWYQRTANDIYRALAVSLTLPGLIWGFAIAHWSIHLFGLLLLLRFTRPTYCSACSGD</sequence>